<dbReference type="GO" id="GO:0004312">
    <property type="term" value="F:fatty acid synthase activity"/>
    <property type="evidence" value="ECO:0007669"/>
    <property type="project" value="InterPro"/>
</dbReference>
<dbReference type="OrthoDB" id="4235906at2"/>
<dbReference type="RefSeq" id="WP_103224914.1">
    <property type="nucleotide sequence ID" value="NZ_PPCN01000013.1"/>
</dbReference>
<dbReference type="GO" id="GO:0019171">
    <property type="term" value="F:(3R)-hydroxyacyl-[acyl-carrier-protein] dehydratase activity"/>
    <property type="evidence" value="ECO:0007669"/>
    <property type="project" value="TreeGrafter"/>
</dbReference>
<dbReference type="InterPro" id="IPR003965">
    <property type="entry name" value="Fatty_acid_synthase"/>
</dbReference>
<dbReference type="GO" id="GO:0006633">
    <property type="term" value="P:fatty acid biosynthetic process"/>
    <property type="evidence" value="ECO:0007669"/>
    <property type="project" value="InterPro"/>
</dbReference>
<dbReference type="PANTHER" id="PTHR43437">
    <property type="entry name" value="HYDROXYACYL-THIOESTER DEHYDRATASE TYPE 2, MITOCHONDRIAL-RELATED"/>
    <property type="match status" value="1"/>
</dbReference>
<gene>
    <name evidence="2" type="ORF">CLV41_113131</name>
</gene>
<dbReference type="InterPro" id="IPR002539">
    <property type="entry name" value="MaoC-like_dom"/>
</dbReference>
<dbReference type="SUPFAM" id="SSF54637">
    <property type="entry name" value="Thioesterase/thiol ester dehydrase-isomerase"/>
    <property type="match status" value="1"/>
</dbReference>
<protein>
    <submittedName>
        <fullName evidence="2">MaoC dehydratase-like protein</fullName>
    </submittedName>
</protein>
<dbReference type="Gene3D" id="3.10.129.10">
    <property type="entry name" value="Hotdog Thioesterase"/>
    <property type="match status" value="1"/>
</dbReference>
<evidence type="ECO:0000259" key="1">
    <source>
        <dbReference type="Pfam" id="PF01575"/>
    </source>
</evidence>
<dbReference type="GO" id="GO:0005835">
    <property type="term" value="C:fatty acid synthase complex"/>
    <property type="evidence" value="ECO:0007669"/>
    <property type="project" value="InterPro"/>
</dbReference>
<dbReference type="PRINTS" id="PR01483">
    <property type="entry name" value="FASYNTHASE"/>
</dbReference>
<dbReference type="Pfam" id="PF01575">
    <property type="entry name" value="MaoC_dehydratas"/>
    <property type="match status" value="1"/>
</dbReference>
<dbReference type="AlphaFoldDB" id="A0A2S3ULG3"/>
<keyword evidence="3" id="KW-1185">Reference proteome</keyword>
<accession>A0A2S3ULG3</accession>
<dbReference type="InterPro" id="IPR029069">
    <property type="entry name" value="HotDog_dom_sf"/>
</dbReference>
<sequence>MTHADDAHRSGSCTWIPRQADFDAFARLSGDDNPIHVDPEFSARTRFGRTVSHGMLLYARVFARLQALYPGRAHAVQTLMFPNPAYADEELTFSFSENPQQPDQILIEVARSADGAVTLSGTCDLGESR</sequence>
<evidence type="ECO:0000313" key="2">
    <source>
        <dbReference type="EMBL" id="POF28568.1"/>
    </source>
</evidence>
<dbReference type="Proteomes" id="UP000236959">
    <property type="component" value="Unassembled WGS sequence"/>
</dbReference>
<evidence type="ECO:0000313" key="3">
    <source>
        <dbReference type="Proteomes" id="UP000236959"/>
    </source>
</evidence>
<reference evidence="2 3" key="1">
    <citation type="submission" date="2018-01" db="EMBL/GenBank/DDBJ databases">
        <title>Genomic Encyclopedia of Archaeal and Bacterial Type Strains, Phase II (KMG-II): from individual species to whole genera.</title>
        <authorList>
            <person name="Goeker M."/>
        </authorList>
    </citation>
    <scope>NUCLEOTIDE SEQUENCE [LARGE SCALE GENOMIC DNA]</scope>
    <source>
        <strain evidence="2 3">DSM 17023</strain>
    </source>
</reference>
<proteinExistence type="predicted"/>
<comment type="caution">
    <text evidence="2">The sequence shown here is derived from an EMBL/GenBank/DDBJ whole genome shotgun (WGS) entry which is preliminary data.</text>
</comment>
<name>A0A2S3ULG3_9HYPH</name>
<dbReference type="InterPro" id="IPR050965">
    <property type="entry name" value="UPF0336/Enoyl-CoA_hydratase"/>
</dbReference>
<dbReference type="PANTHER" id="PTHR43437:SF3">
    <property type="entry name" value="HYDROXYACYL-THIOESTER DEHYDRATASE TYPE 2, MITOCHONDRIAL"/>
    <property type="match status" value="1"/>
</dbReference>
<feature type="domain" description="MaoC-like" evidence="1">
    <location>
        <begin position="19"/>
        <end position="98"/>
    </location>
</feature>
<organism evidence="2 3">
    <name type="scientific">Roseibium marinum</name>
    <dbReference type="NCBI Taxonomy" id="281252"/>
    <lineage>
        <taxon>Bacteria</taxon>
        <taxon>Pseudomonadati</taxon>
        <taxon>Pseudomonadota</taxon>
        <taxon>Alphaproteobacteria</taxon>
        <taxon>Hyphomicrobiales</taxon>
        <taxon>Stappiaceae</taxon>
        <taxon>Roseibium</taxon>
    </lineage>
</organism>
<dbReference type="EMBL" id="PPCN01000013">
    <property type="protein sequence ID" value="POF28568.1"/>
    <property type="molecule type" value="Genomic_DNA"/>
</dbReference>